<sequence length="138" mass="14645">MALVRHGRDEKYPSGFPIASGLPSWTAGATAAVIGNGCYRGFFFPPFYIAVAGTEKWRGTLALVWAVLRLGLVLAILAVHMSTAVGSCRLWLPSNLSVEPQAVKRGTNSALLTPLEARMAAAKKVKESFAQAKGLSDA</sequence>
<evidence type="ECO:0000313" key="2">
    <source>
        <dbReference type="EMBL" id="KAI5351673.1"/>
    </source>
</evidence>
<evidence type="ECO:0000313" key="5">
    <source>
        <dbReference type="Proteomes" id="UP001054821"/>
    </source>
</evidence>
<keyword evidence="1" id="KW-0472">Membrane</keyword>
<accession>A0A5E4FM86</accession>
<dbReference type="Gramene" id="VVA28121">
    <property type="protein sequence ID" value="VVA28121"/>
    <property type="gene ID" value="Prudul26B004076"/>
</dbReference>
<keyword evidence="1" id="KW-0812">Transmembrane</keyword>
<dbReference type="AlphaFoldDB" id="A0A5E4FM86"/>
<gene>
    <name evidence="3" type="ORF">ALMOND_2B004076</name>
    <name evidence="2" type="ORF">L3X38_004564</name>
</gene>
<dbReference type="InParanoid" id="A0A5E4FM86"/>
<dbReference type="EMBL" id="CABIKO010000134">
    <property type="protein sequence ID" value="VVA28121.1"/>
    <property type="molecule type" value="Genomic_DNA"/>
</dbReference>
<reference evidence="4" key="2">
    <citation type="journal article" date="2020" name="Plant J.">
        <title>Transposons played a major role in the diversification between the closely related almond and peach genomes: results from the almond genome sequence.</title>
        <authorList>
            <person name="Alioto T."/>
            <person name="Alexiou K.G."/>
            <person name="Bardil A."/>
            <person name="Barteri F."/>
            <person name="Castanera R."/>
            <person name="Cruz F."/>
            <person name="Dhingra A."/>
            <person name="Duval H."/>
            <person name="Fernandez I Marti A."/>
            <person name="Frias L."/>
            <person name="Galan B."/>
            <person name="Garcia J.L."/>
            <person name="Howad W."/>
            <person name="Gomez-Garrido J."/>
            <person name="Gut M."/>
            <person name="Julca I."/>
            <person name="Morata J."/>
            <person name="Puigdomenech P."/>
            <person name="Ribeca P."/>
            <person name="Rubio Cabetas M.J."/>
            <person name="Vlasova A."/>
            <person name="Wirthensohn M."/>
            <person name="Garcia-Mas J."/>
            <person name="Gabaldon T."/>
            <person name="Casacuberta J.M."/>
            <person name="Arus P."/>
        </authorList>
    </citation>
    <scope>NUCLEOTIDE SEQUENCE [LARGE SCALE GENOMIC DNA]</scope>
    <source>
        <strain evidence="4">cv. Texas</strain>
    </source>
</reference>
<proteinExistence type="predicted"/>
<protein>
    <submittedName>
        <fullName evidence="3">Uncharacterized protein</fullName>
    </submittedName>
</protein>
<dbReference type="Proteomes" id="UP000327085">
    <property type="component" value="Chromosome 1"/>
</dbReference>
<reference evidence="3" key="1">
    <citation type="submission" date="2019-07" db="EMBL/GenBank/DDBJ databases">
        <authorList>
            <person name="Alioto T."/>
            <person name="Alioto T."/>
            <person name="Gomez Garrido J."/>
        </authorList>
    </citation>
    <scope>NUCLEOTIDE SEQUENCE</scope>
</reference>
<name>A0A5E4FM86_PRUDU</name>
<keyword evidence="1" id="KW-1133">Transmembrane helix</keyword>
<reference evidence="2 5" key="3">
    <citation type="journal article" date="2022" name="G3 (Bethesda)">
        <title>Whole-genome sequence and methylome profiling of the almond [Prunus dulcis (Mill.) D.A. Webb] cultivar 'Nonpareil'.</title>
        <authorList>
            <person name="D'Amico-Willman K.M."/>
            <person name="Ouma W.Z."/>
            <person name="Meulia T."/>
            <person name="Sideli G.M."/>
            <person name="Gradziel T.M."/>
            <person name="Fresnedo-Ramirez J."/>
        </authorList>
    </citation>
    <scope>NUCLEOTIDE SEQUENCE [LARGE SCALE GENOMIC DNA]</scope>
    <source>
        <strain evidence="2">Clone GOH B32 T37-40</strain>
    </source>
</reference>
<keyword evidence="5" id="KW-1185">Reference proteome</keyword>
<dbReference type="EMBL" id="JAJFAZ020000001">
    <property type="protein sequence ID" value="KAI5351673.1"/>
    <property type="molecule type" value="Genomic_DNA"/>
</dbReference>
<organism evidence="3 4">
    <name type="scientific">Prunus dulcis</name>
    <name type="common">Almond</name>
    <name type="synonym">Amygdalus dulcis</name>
    <dbReference type="NCBI Taxonomy" id="3755"/>
    <lineage>
        <taxon>Eukaryota</taxon>
        <taxon>Viridiplantae</taxon>
        <taxon>Streptophyta</taxon>
        <taxon>Embryophyta</taxon>
        <taxon>Tracheophyta</taxon>
        <taxon>Spermatophyta</taxon>
        <taxon>Magnoliopsida</taxon>
        <taxon>eudicotyledons</taxon>
        <taxon>Gunneridae</taxon>
        <taxon>Pentapetalae</taxon>
        <taxon>rosids</taxon>
        <taxon>fabids</taxon>
        <taxon>Rosales</taxon>
        <taxon>Rosaceae</taxon>
        <taxon>Amygdaloideae</taxon>
        <taxon>Amygdaleae</taxon>
        <taxon>Prunus</taxon>
    </lineage>
</organism>
<evidence type="ECO:0000313" key="3">
    <source>
        <dbReference type="EMBL" id="VVA28121.1"/>
    </source>
</evidence>
<dbReference type="Proteomes" id="UP001054821">
    <property type="component" value="Chromosome 1"/>
</dbReference>
<feature type="transmembrane region" description="Helical" evidence="1">
    <location>
        <begin position="62"/>
        <end position="81"/>
    </location>
</feature>
<evidence type="ECO:0000256" key="1">
    <source>
        <dbReference type="SAM" id="Phobius"/>
    </source>
</evidence>
<evidence type="ECO:0000313" key="4">
    <source>
        <dbReference type="Proteomes" id="UP000327085"/>
    </source>
</evidence>